<dbReference type="Pfam" id="PF03401">
    <property type="entry name" value="TctC"/>
    <property type="match status" value="1"/>
</dbReference>
<dbReference type="Proteomes" id="UP001597314">
    <property type="component" value="Unassembled WGS sequence"/>
</dbReference>
<dbReference type="PANTHER" id="PTHR42928">
    <property type="entry name" value="TRICARBOXYLATE-BINDING PROTEIN"/>
    <property type="match status" value="1"/>
</dbReference>
<accession>A0ABW5ACS3</accession>
<evidence type="ECO:0000256" key="2">
    <source>
        <dbReference type="SAM" id="SignalP"/>
    </source>
</evidence>
<dbReference type="Gene3D" id="3.40.190.10">
    <property type="entry name" value="Periplasmic binding protein-like II"/>
    <property type="match status" value="1"/>
</dbReference>
<keyword evidence="2" id="KW-0732">Signal</keyword>
<dbReference type="InterPro" id="IPR006311">
    <property type="entry name" value="TAT_signal"/>
</dbReference>
<dbReference type="EMBL" id="JBHUIW010000001">
    <property type="protein sequence ID" value="MFD2180733.1"/>
    <property type="molecule type" value="Genomic_DNA"/>
</dbReference>
<dbReference type="PROSITE" id="PS51318">
    <property type="entry name" value="TAT"/>
    <property type="match status" value="1"/>
</dbReference>
<gene>
    <name evidence="3" type="ORF">ACFSOX_01080</name>
</gene>
<dbReference type="Gene3D" id="3.40.190.150">
    <property type="entry name" value="Bordetella uptake gene, domain 1"/>
    <property type="match status" value="1"/>
</dbReference>
<feature type="signal peptide" evidence="2">
    <location>
        <begin position="1"/>
        <end position="30"/>
    </location>
</feature>
<feature type="chain" id="PRO_5045969138" evidence="2">
    <location>
        <begin position="31"/>
        <end position="340"/>
    </location>
</feature>
<evidence type="ECO:0000313" key="3">
    <source>
        <dbReference type="EMBL" id="MFD2180733.1"/>
    </source>
</evidence>
<dbReference type="RefSeq" id="WP_378475944.1">
    <property type="nucleotide sequence ID" value="NZ_JBHUIW010000001.1"/>
</dbReference>
<name>A0ABW5ACS3_9BRAD</name>
<comment type="similarity">
    <text evidence="1">Belongs to the UPF0065 (bug) family.</text>
</comment>
<organism evidence="3 4">
    <name type="scientific">Rhodoplanes azumiensis</name>
    <dbReference type="NCBI Taxonomy" id="1897628"/>
    <lineage>
        <taxon>Bacteria</taxon>
        <taxon>Pseudomonadati</taxon>
        <taxon>Pseudomonadota</taxon>
        <taxon>Alphaproteobacteria</taxon>
        <taxon>Hyphomicrobiales</taxon>
        <taxon>Nitrobacteraceae</taxon>
        <taxon>Rhodoplanes</taxon>
    </lineage>
</organism>
<dbReference type="CDD" id="cd07012">
    <property type="entry name" value="PBP2_Bug_TTT"/>
    <property type="match status" value="1"/>
</dbReference>
<protein>
    <submittedName>
        <fullName evidence="3">Bug family tripartite tricarboxylate transporter substrate binding protein</fullName>
    </submittedName>
</protein>
<dbReference type="PANTHER" id="PTHR42928:SF5">
    <property type="entry name" value="BLR1237 PROTEIN"/>
    <property type="match status" value="1"/>
</dbReference>
<reference evidence="4" key="1">
    <citation type="journal article" date="2019" name="Int. J. Syst. Evol. Microbiol.">
        <title>The Global Catalogue of Microorganisms (GCM) 10K type strain sequencing project: providing services to taxonomists for standard genome sequencing and annotation.</title>
        <authorList>
            <consortium name="The Broad Institute Genomics Platform"/>
            <consortium name="The Broad Institute Genome Sequencing Center for Infectious Disease"/>
            <person name="Wu L."/>
            <person name="Ma J."/>
        </authorList>
    </citation>
    <scope>NUCLEOTIDE SEQUENCE [LARGE SCALE GENOMIC DNA]</scope>
    <source>
        <strain evidence="4">CGMCC 1.6774</strain>
    </source>
</reference>
<comment type="caution">
    <text evidence="3">The sequence shown here is derived from an EMBL/GenBank/DDBJ whole genome shotgun (WGS) entry which is preliminary data.</text>
</comment>
<dbReference type="InterPro" id="IPR005064">
    <property type="entry name" value="BUG"/>
</dbReference>
<dbReference type="SUPFAM" id="SSF53850">
    <property type="entry name" value="Periplasmic binding protein-like II"/>
    <property type="match status" value="1"/>
</dbReference>
<keyword evidence="4" id="KW-1185">Reference proteome</keyword>
<proteinExistence type="inferred from homology"/>
<dbReference type="InterPro" id="IPR042100">
    <property type="entry name" value="Bug_dom1"/>
</dbReference>
<dbReference type="PIRSF" id="PIRSF017082">
    <property type="entry name" value="YflP"/>
    <property type="match status" value="1"/>
</dbReference>
<sequence length="340" mass="35994">MTTRFRAFRAALALAAGLAVVAAAPVAVQAQEPAKTDAAKADYPKQVIKLVVPTPPGGMADLLGRVIAQRIQENTKAVVIVENKTGAAGLIAADMVAKSPPDGYTIFLTYHATASILHLITAKMSYDPVKDFVPITYVAIAPNVLIINPDIPAKTVQELVAYGKANPGKLSYASQGKGTTGHLGGEMFAQATGLQLTHVPYRGAAPALQDVIGGQVSMMFDIVPLAREHVNSGKVRALVVTSAERVAALPNVPTTTEAGIPQVQGGAWWGLVAPAGTPKPVIDWLNAETRKAFDSKEVRDRLTEQGLTFFLGSPEQLAEHQKKETERWGAVIEKAGIKPE</sequence>
<evidence type="ECO:0000256" key="1">
    <source>
        <dbReference type="ARBA" id="ARBA00006987"/>
    </source>
</evidence>
<evidence type="ECO:0000313" key="4">
    <source>
        <dbReference type="Proteomes" id="UP001597314"/>
    </source>
</evidence>